<dbReference type="EMBL" id="CAKJTJ010000002">
    <property type="protein sequence ID" value="CAG9619727.1"/>
    <property type="molecule type" value="Genomic_DNA"/>
</dbReference>
<dbReference type="Proteomes" id="UP000789833">
    <property type="component" value="Unassembled WGS sequence"/>
</dbReference>
<organism evidence="1 2">
    <name type="scientific">Sutcliffiella rhizosphaerae</name>
    <dbReference type="NCBI Taxonomy" id="2880967"/>
    <lineage>
        <taxon>Bacteria</taxon>
        <taxon>Bacillati</taxon>
        <taxon>Bacillota</taxon>
        <taxon>Bacilli</taxon>
        <taxon>Bacillales</taxon>
        <taxon>Bacillaceae</taxon>
        <taxon>Sutcliffiella</taxon>
    </lineage>
</organism>
<evidence type="ECO:0000313" key="1">
    <source>
        <dbReference type="EMBL" id="CAG9619727.1"/>
    </source>
</evidence>
<protein>
    <recommendedName>
        <fullName evidence="3">Flagellar hook-length control protein FliK</fullName>
    </recommendedName>
</protein>
<gene>
    <name evidence="1" type="ORF">BACCIP111883_00495</name>
</gene>
<evidence type="ECO:0008006" key="3">
    <source>
        <dbReference type="Google" id="ProtNLM"/>
    </source>
</evidence>
<proteinExistence type="predicted"/>
<sequence>MNIWQLLQTSASRSTNVMGNQNTYIHAKIIAQMEDALFVIQRGAATSKAFISGDVQIGKEYIFKMTAEERGTVLTPIQSVPPIKAGENSTKEPHNDLNAVKNVNSKSASELIQLATSPIKTFEKINSSAFSTLATTIDKLPQQKKEVAIEFVNQVIQRGGMSGEGNTLSKIVIGLFEEKSTMDLVNKVYQSLQQQENPTPKQEKLLETLQQLQSTATLGKNEATLQLVKKAVTLLGLDYENKISELLRQSQSLSTIKPEQLKPLLMDFLQHVTTAEEKSTINGLLSKITGFQLLSREEGNLQQLFIPIPILLDDEAKDWYIHISAKKKNNTVDPEYCRIVMLLDLPKFSTVMIDVFIQKKVINLSFHHSYPPLENLVENSTSSLKKALNDKGYTLSSVKAHFNNEIETASPEMDFFRIVLTSPEKGLDIKI</sequence>
<keyword evidence="2" id="KW-1185">Reference proteome</keyword>
<accession>A0ABM8YIM0</accession>
<comment type="caution">
    <text evidence="1">The sequence shown here is derived from an EMBL/GenBank/DDBJ whole genome shotgun (WGS) entry which is preliminary data.</text>
</comment>
<dbReference type="RefSeq" id="WP_230499664.1">
    <property type="nucleotide sequence ID" value="NZ_CAKJTJ010000002.1"/>
</dbReference>
<evidence type="ECO:0000313" key="2">
    <source>
        <dbReference type="Proteomes" id="UP000789833"/>
    </source>
</evidence>
<reference evidence="1 2" key="1">
    <citation type="submission" date="2021-10" db="EMBL/GenBank/DDBJ databases">
        <authorList>
            <person name="Criscuolo A."/>
        </authorList>
    </citation>
    <scope>NUCLEOTIDE SEQUENCE [LARGE SCALE GENOMIC DNA]</scope>
    <source>
        <strain evidence="2">CIP 111883</strain>
    </source>
</reference>
<name>A0ABM8YIM0_9BACI</name>